<dbReference type="Gene3D" id="2.60.40.10">
    <property type="entry name" value="Immunoglobulins"/>
    <property type="match status" value="1"/>
</dbReference>
<organism evidence="2">
    <name type="scientific">marine sediment metagenome</name>
    <dbReference type="NCBI Taxonomy" id="412755"/>
    <lineage>
        <taxon>unclassified sequences</taxon>
        <taxon>metagenomes</taxon>
        <taxon>ecological metagenomes</taxon>
    </lineage>
</organism>
<feature type="region of interest" description="Disordered" evidence="1">
    <location>
        <begin position="51"/>
        <end position="74"/>
    </location>
</feature>
<comment type="caution">
    <text evidence="2">The sequence shown here is derived from an EMBL/GenBank/DDBJ whole genome shotgun (WGS) entry which is preliminary data.</text>
</comment>
<name>X1J2K9_9ZZZZ</name>
<sequence>QDITRPGAPSIDGKKSGKAGTSYKYNFTSTDPDGDDIAAYIVKWGDGSSKTITGPFASGEKATASHTYDEGKYT</sequence>
<dbReference type="AlphaFoldDB" id="X1J2K9"/>
<gene>
    <name evidence="2" type="ORF">S03H2_58384</name>
</gene>
<reference evidence="2" key="1">
    <citation type="journal article" date="2014" name="Front. Microbiol.">
        <title>High frequency of phylogenetically diverse reductive dehalogenase-homologous genes in deep subseafloor sedimentary metagenomes.</title>
        <authorList>
            <person name="Kawai M."/>
            <person name="Futagami T."/>
            <person name="Toyoda A."/>
            <person name="Takaki Y."/>
            <person name="Nishi S."/>
            <person name="Hori S."/>
            <person name="Arai W."/>
            <person name="Tsubouchi T."/>
            <person name="Morono Y."/>
            <person name="Uchiyama I."/>
            <person name="Ito T."/>
            <person name="Fujiyama A."/>
            <person name="Inagaki F."/>
            <person name="Takami H."/>
        </authorList>
    </citation>
    <scope>NUCLEOTIDE SEQUENCE</scope>
    <source>
        <strain evidence="2">Expedition CK06-06</strain>
    </source>
</reference>
<dbReference type="EMBL" id="BARU01037470">
    <property type="protein sequence ID" value="GAH88222.1"/>
    <property type="molecule type" value="Genomic_DNA"/>
</dbReference>
<evidence type="ECO:0000313" key="2">
    <source>
        <dbReference type="EMBL" id="GAH88222.1"/>
    </source>
</evidence>
<dbReference type="InterPro" id="IPR035986">
    <property type="entry name" value="PKD_dom_sf"/>
</dbReference>
<evidence type="ECO:0008006" key="3">
    <source>
        <dbReference type="Google" id="ProtNLM"/>
    </source>
</evidence>
<dbReference type="SUPFAM" id="SSF49299">
    <property type="entry name" value="PKD domain"/>
    <property type="match status" value="1"/>
</dbReference>
<protein>
    <recommendedName>
        <fullName evidence="3">PKD domain-containing protein</fullName>
    </recommendedName>
</protein>
<feature type="non-terminal residue" evidence="2">
    <location>
        <position position="1"/>
    </location>
</feature>
<dbReference type="InterPro" id="IPR013783">
    <property type="entry name" value="Ig-like_fold"/>
</dbReference>
<proteinExistence type="predicted"/>
<evidence type="ECO:0000256" key="1">
    <source>
        <dbReference type="SAM" id="MobiDB-lite"/>
    </source>
</evidence>
<accession>X1J2K9</accession>